<dbReference type="SUPFAM" id="SSF55469">
    <property type="entry name" value="FMN-dependent nitroreductase-like"/>
    <property type="match status" value="1"/>
</dbReference>
<comment type="caution">
    <text evidence="5">The sequence shown here is derived from an EMBL/GenBank/DDBJ whole genome shotgun (WGS) entry which is preliminary data.</text>
</comment>
<dbReference type="Pfam" id="PF00881">
    <property type="entry name" value="Nitroreductase"/>
    <property type="match status" value="1"/>
</dbReference>
<organism evidence="5 6">
    <name type="scientific">Paraburkholderia unamae</name>
    <dbReference type="NCBI Taxonomy" id="219649"/>
    <lineage>
        <taxon>Bacteria</taxon>
        <taxon>Pseudomonadati</taxon>
        <taxon>Pseudomonadota</taxon>
        <taxon>Betaproteobacteria</taxon>
        <taxon>Burkholderiales</taxon>
        <taxon>Burkholderiaceae</taxon>
        <taxon>Paraburkholderia</taxon>
    </lineage>
</organism>
<reference evidence="5 6" key="1">
    <citation type="submission" date="2018-05" db="EMBL/GenBank/DDBJ databases">
        <title>Genomic Encyclopedia of Type Strains, Phase IV (KMG-V): Genome sequencing to study the core and pangenomes of soil and plant-associated prokaryotes.</title>
        <authorList>
            <person name="Whitman W."/>
        </authorList>
    </citation>
    <scope>NUCLEOTIDE SEQUENCE [LARGE SCALE GENOMIC DNA]</scope>
    <source>
        <strain evidence="5 6">SCZa-39</strain>
    </source>
</reference>
<dbReference type="InterPro" id="IPR000415">
    <property type="entry name" value="Nitroreductase-like"/>
</dbReference>
<gene>
    <name evidence="5" type="ORF">C7402_14541</name>
</gene>
<sequence>MKVSEAVTSRKSVRQFLPDPVDPAVIRRVLDTAARAPSGGNLQPWHVHVVGGESLVKLKAIMAARIAQAPAGEAMEYDVYPRELGSPYRERRYQVGEDLYRSIDVAREDRPGRLRQFARNYAFFDAPLALFCSVDRQMGAPQWADLGMFLQTVMLLLREAGLHSCAQECWARYAQTVGEFLALPGERMLFCGMAIGHEDPVAPINQWRAARVPLDAFVQFDGI</sequence>
<keyword evidence="1" id="KW-0285">Flavoprotein</keyword>
<proteinExistence type="predicted"/>
<keyword evidence="6" id="KW-1185">Reference proteome</keyword>
<dbReference type="Gene3D" id="3.40.109.10">
    <property type="entry name" value="NADH Oxidase"/>
    <property type="match status" value="1"/>
</dbReference>
<dbReference type="CDD" id="cd02136">
    <property type="entry name" value="PnbA_NfnB-like"/>
    <property type="match status" value="1"/>
</dbReference>
<dbReference type="EMBL" id="QEOB01000045">
    <property type="protein sequence ID" value="PVX61108.1"/>
    <property type="molecule type" value="Genomic_DNA"/>
</dbReference>
<name>A0ABX5K9B1_9BURK</name>
<keyword evidence="2" id="KW-0288">FMN</keyword>
<feature type="domain" description="Nitroreductase" evidence="4">
    <location>
        <begin position="8"/>
        <end position="197"/>
    </location>
</feature>
<evidence type="ECO:0000313" key="6">
    <source>
        <dbReference type="Proteomes" id="UP000245712"/>
    </source>
</evidence>
<accession>A0ABX5K9B1</accession>
<dbReference type="InterPro" id="IPR029479">
    <property type="entry name" value="Nitroreductase"/>
</dbReference>
<evidence type="ECO:0000256" key="3">
    <source>
        <dbReference type="ARBA" id="ARBA00023002"/>
    </source>
</evidence>
<evidence type="ECO:0000256" key="2">
    <source>
        <dbReference type="ARBA" id="ARBA00022643"/>
    </source>
</evidence>
<dbReference type="PANTHER" id="PTHR23026">
    <property type="entry name" value="NADPH NITROREDUCTASE"/>
    <property type="match status" value="1"/>
</dbReference>
<dbReference type="RefSeq" id="WP_116615111.1">
    <property type="nucleotide sequence ID" value="NZ_CAJZAT010000216.1"/>
</dbReference>
<dbReference type="InterPro" id="IPR050627">
    <property type="entry name" value="Nitroreductase/BluB"/>
</dbReference>
<dbReference type="PANTHER" id="PTHR23026:SF90">
    <property type="entry name" value="IODOTYROSINE DEIODINASE 1"/>
    <property type="match status" value="1"/>
</dbReference>
<protein>
    <submittedName>
        <fullName evidence="5">Nitroreductase</fullName>
    </submittedName>
</protein>
<keyword evidence="3" id="KW-0560">Oxidoreductase</keyword>
<evidence type="ECO:0000259" key="4">
    <source>
        <dbReference type="Pfam" id="PF00881"/>
    </source>
</evidence>
<evidence type="ECO:0000256" key="1">
    <source>
        <dbReference type="ARBA" id="ARBA00022630"/>
    </source>
</evidence>
<dbReference type="Proteomes" id="UP000245712">
    <property type="component" value="Unassembled WGS sequence"/>
</dbReference>
<evidence type="ECO:0000313" key="5">
    <source>
        <dbReference type="EMBL" id="PVX61108.1"/>
    </source>
</evidence>